<evidence type="ECO:0000256" key="1">
    <source>
        <dbReference type="ARBA" id="ARBA00004141"/>
    </source>
</evidence>
<name>A0ABP7N3S9_9GAMM</name>
<keyword evidence="4 5" id="KW-0472">Membrane</keyword>
<dbReference type="NCBIfam" id="TIGR00815">
    <property type="entry name" value="sulP"/>
    <property type="match status" value="1"/>
</dbReference>
<feature type="transmembrane region" description="Helical" evidence="5">
    <location>
        <begin position="354"/>
        <end position="373"/>
    </location>
</feature>
<gene>
    <name evidence="7" type="ORF">GCM10022277_35930</name>
</gene>
<dbReference type="PANTHER" id="PTHR11814">
    <property type="entry name" value="SULFATE TRANSPORTER"/>
    <property type="match status" value="1"/>
</dbReference>
<organism evidence="7 8">
    <name type="scientific">Litoribacillus peritrichatus</name>
    <dbReference type="NCBI Taxonomy" id="718191"/>
    <lineage>
        <taxon>Bacteria</taxon>
        <taxon>Pseudomonadati</taxon>
        <taxon>Pseudomonadota</taxon>
        <taxon>Gammaproteobacteria</taxon>
        <taxon>Oceanospirillales</taxon>
        <taxon>Oceanospirillaceae</taxon>
        <taxon>Litoribacillus</taxon>
    </lineage>
</organism>
<dbReference type="Proteomes" id="UP001501565">
    <property type="component" value="Unassembled WGS sequence"/>
</dbReference>
<feature type="transmembrane region" description="Helical" evidence="5">
    <location>
        <begin position="394"/>
        <end position="421"/>
    </location>
</feature>
<feature type="transmembrane region" description="Helical" evidence="5">
    <location>
        <begin position="167"/>
        <end position="191"/>
    </location>
</feature>
<dbReference type="SUPFAM" id="SSF52091">
    <property type="entry name" value="SpoIIaa-like"/>
    <property type="match status" value="1"/>
</dbReference>
<evidence type="ECO:0000256" key="4">
    <source>
        <dbReference type="ARBA" id="ARBA00023136"/>
    </source>
</evidence>
<dbReference type="InterPro" id="IPR036513">
    <property type="entry name" value="STAS_dom_sf"/>
</dbReference>
<dbReference type="InterPro" id="IPR002645">
    <property type="entry name" value="STAS_dom"/>
</dbReference>
<evidence type="ECO:0000256" key="3">
    <source>
        <dbReference type="ARBA" id="ARBA00022989"/>
    </source>
</evidence>
<feature type="transmembrane region" description="Helical" evidence="5">
    <location>
        <begin position="203"/>
        <end position="222"/>
    </location>
</feature>
<keyword evidence="2 5" id="KW-0812">Transmembrane</keyword>
<sequence>MEDVIAALVITMMLIPQSLAYALLAGLPPQLGLYASMLPLLAYALFGSSGPLSVGPFAITSIMTATALGSAFSTPELGTTLSNDQYIMGAAVLAAMSGGFLLAFGIFRLGFLTNFISFPVVTGFISASALVIASSQFGNILGIELDTSSFFNVLSSTFQNISELNTYTLMIGLSAFIFLFFFPKLLNLFIFKITQSRFLAETLSKTTPLLAMLVSILAVFFWDLSKQGIVVVGDIPAGLPSIALPDVQSMHWESATWKSLASSALLISIIGFVSSLSAAQSFAAKQRQRINPNQEAVALGMSNLTSGISGAFPVSASLSRSAVNFKAGAKTPAASGFTAIGIAISGLFLTPYLFYLPVATLAAMILVAVLSLFDFKAIQRTWEFNRKDFSALMVTMVVTLASGVEWGLISGVLLSIGLHLYRSSHPYVAILGRVPTTEHFRNVERYNVITHPEVVSFRIDASLYFANARFLEDKVNELVASHPDAKHLVLMCYSINDIDASALETLFEINQYLKDANMKFHLSEVKGPILDRLKRSNFLDQLSGNLYLSHYQAWTDLTGLPLKN</sequence>
<dbReference type="Pfam" id="PF00916">
    <property type="entry name" value="Sulfate_transp"/>
    <property type="match status" value="1"/>
</dbReference>
<dbReference type="InterPro" id="IPR011547">
    <property type="entry name" value="SLC26A/SulP_dom"/>
</dbReference>
<dbReference type="EMBL" id="BAABBN010000012">
    <property type="protein sequence ID" value="GAA3936327.1"/>
    <property type="molecule type" value="Genomic_DNA"/>
</dbReference>
<keyword evidence="8" id="KW-1185">Reference proteome</keyword>
<feature type="domain" description="STAS" evidence="6">
    <location>
        <begin position="444"/>
        <end position="543"/>
    </location>
</feature>
<dbReference type="CDD" id="cd07042">
    <property type="entry name" value="STAS_SulP_like_sulfate_transporter"/>
    <property type="match status" value="1"/>
</dbReference>
<feature type="transmembrane region" description="Helical" evidence="5">
    <location>
        <begin position="260"/>
        <end position="279"/>
    </location>
</feature>
<protein>
    <submittedName>
        <fullName evidence="7">Solute carrier family 26 protein</fullName>
    </submittedName>
</protein>
<evidence type="ECO:0000313" key="8">
    <source>
        <dbReference type="Proteomes" id="UP001501565"/>
    </source>
</evidence>
<comment type="subcellular location">
    <subcellularLocation>
        <location evidence="1">Membrane</location>
        <topology evidence="1">Multi-pass membrane protein</topology>
    </subcellularLocation>
</comment>
<feature type="transmembrane region" description="Helical" evidence="5">
    <location>
        <begin position="86"/>
        <end position="107"/>
    </location>
</feature>
<dbReference type="PROSITE" id="PS50801">
    <property type="entry name" value="STAS"/>
    <property type="match status" value="1"/>
</dbReference>
<dbReference type="Gene3D" id="3.30.750.24">
    <property type="entry name" value="STAS domain"/>
    <property type="match status" value="1"/>
</dbReference>
<evidence type="ECO:0000313" key="7">
    <source>
        <dbReference type="EMBL" id="GAA3936327.1"/>
    </source>
</evidence>
<feature type="transmembrane region" description="Helical" evidence="5">
    <location>
        <begin position="114"/>
        <end position="133"/>
    </location>
</feature>
<feature type="transmembrane region" description="Helical" evidence="5">
    <location>
        <begin position="327"/>
        <end position="348"/>
    </location>
</feature>
<evidence type="ECO:0000256" key="2">
    <source>
        <dbReference type="ARBA" id="ARBA00022692"/>
    </source>
</evidence>
<evidence type="ECO:0000256" key="5">
    <source>
        <dbReference type="SAM" id="Phobius"/>
    </source>
</evidence>
<dbReference type="InterPro" id="IPR001902">
    <property type="entry name" value="SLC26A/SulP_fam"/>
</dbReference>
<accession>A0ABP7N3S9</accession>
<comment type="caution">
    <text evidence="7">The sequence shown here is derived from an EMBL/GenBank/DDBJ whole genome shotgun (WGS) entry which is preliminary data.</text>
</comment>
<proteinExistence type="predicted"/>
<evidence type="ECO:0000259" key="6">
    <source>
        <dbReference type="PROSITE" id="PS50801"/>
    </source>
</evidence>
<keyword evidence="3 5" id="KW-1133">Transmembrane helix</keyword>
<reference evidence="8" key="1">
    <citation type="journal article" date="2019" name="Int. J. Syst. Evol. Microbiol.">
        <title>The Global Catalogue of Microorganisms (GCM) 10K type strain sequencing project: providing services to taxonomists for standard genome sequencing and annotation.</title>
        <authorList>
            <consortium name="The Broad Institute Genomics Platform"/>
            <consortium name="The Broad Institute Genome Sequencing Center for Infectious Disease"/>
            <person name="Wu L."/>
            <person name="Ma J."/>
        </authorList>
    </citation>
    <scope>NUCLEOTIDE SEQUENCE [LARGE SCALE GENOMIC DNA]</scope>
    <source>
        <strain evidence="8">JCM 17551</strain>
    </source>
</reference>
<dbReference type="Pfam" id="PF01740">
    <property type="entry name" value="STAS"/>
    <property type="match status" value="1"/>
</dbReference>